<gene>
    <name evidence="1" type="ORF">FNL38_10885</name>
</gene>
<name>A0A652YJ02_NOCGL</name>
<proteinExistence type="predicted"/>
<accession>A0A652YJ02</accession>
<dbReference type="InterPro" id="IPR033437">
    <property type="entry name" value="DUF5130"/>
</dbReference>
<sequence length="159" mass="16248">MASGDHSTAVAVAPENLPVGSVITTSGRISGVHRVGEPFVDDLPFTTKDLVALDVALTEATRSTKVRFNAYVGDLGADPAAGADALFPTTPEAERSVLIAVSPNQRVVEVRSGRVVADRVTDRVAQLGATAAVSSISEGNLIDGLISGIRVMAAAISAP</sequence>
<dbReference type="EMBL" id="VNIQ01000008">
    <property type="protein sequence ID" value="TYQ01231.1"/>
    <property type="molecule type" value="Genomic_DNA"/>
</dbReference>
<reference evidence="1" key="1">
    <citation type="submission" date="2019-07" db="EMBL/GenBank/DDBJ databases">
        <title>Genomic Encyclopedia of Type Strains, Phase IV (KMG-IV): sequencing the most valuable type-strain genomes for metagenomic binning, comparative biology and taxonomic classification.</title>
        <authorList>
            <person name="Goeker M."/>
        </authorList>
    </citation>
    <scope>NUCLEOTIDE SEQUENCE</scope>
    <source>
        <strain evidence="1">DSM 44596</strain>
    </source>
</reference>
<dbReference type="AlphaFoldDB" id="A0A652YJ02"/>
<protein>
    <submittedName>
        <fullName evidence="1">Uncharacterized protein DUF5130</fullName>
    </submittedName>
</protein>
<comment type="caution">
    <text evidence="1">The sequence shown here is derived from an EMBL/GenBank/DDBJ whole genome shotgun (WGS) entry which is preliminary data.</text>
</comment>
<organism evidence="1">
    <name type="scientific">Nocardia globerula</name>
    <dbReference type="NCBI Taxonomy" id="1818"/>
    <lineage>
        <taxon>Bacteria</taxon>
        <taxon>Bacillati</taxon>
        <taxon>Actinomycetota</taxon>
        <taxon>Actinomycetes</taxon>
        <taxon>Mycobacteriales</taxon>
        <taxon>Nocardiaceae</taxon>
        <taxon>Nocardia</taxon>
    </lineage>
</organism>
<dbReference type="Pfam" id="PF17174">
    <property type="entry name" value="DUF5130"/>
    <property type="match status" value="1"/>
</dbReference>
<evidence type="ECO:0000313" key="1">
    <source>
        <dbReference type="EMBL" id="TYQ01231.1"/>
    </source>
</evidence>